<dbReference type="Proteomes" id="UP000754495">
    <property type="component" value="Unassembled WGS sequence"/>
</dbReference>
<organism evidence="1 2">
    <name type="scientific">Amycolatopsis viridis</name>
    <dbReference type="NCBI Taxonomy" id="185678"/>
    <lineage>
        <taxon>Bacteria</taxon>
        <taxon>Bacillati</taxon>
        <taxon>Actinomycetota</taxon>
        <taxon>Actinomycetes</taxon>
        <taxon>Pseudonocardiales</taxon>
        <taxon>Pseudonocardiaceae</taxon>
        <taxon>Amycolatopsis</taxon>
    </lineage>
</organism>
<dbReference type="RefSeq" id="WP_167117838.1">
    <property type="nucleotide sequence ID" value="NZ_JAANOU010000001.1"/>
</dbReference>
<name>A0ABX0SXN3_9PSEU</name>
<gene>
    <name evidence="1" type="ORF">FHX46_004232</name>
</gene>
<keyword evidence="2" id="KW-1185">Reference proteome</keyword>
<comment type="caution">
    <text evidence="1">The sequence shown here is derived from an EMBL/GenBank/DDBJ whole genome shotgun (WGS) entry which is preliminary data.</text>
</comment>
<accession>A0ABX0SXN3</accession>
<evidence type="ECO:0008006" key="3">
    <source>
        <dbReference type="Google" id="ProtNLM"/>
    </source>
</evidence>
<proteinExistence type="predicted"/>
<sequence>MTPDETIDLLTLIAAYDQRTVGEADVVAWRTVAVEEGWTFPLARRAVIEYHKRGGDRPRIKPAHITDTLEQLRREISSKLFSVDLVPPRELGDDPRAEIEWRRTHIREATDRALEAWAGGKRLPELEGAA</sequence>
<evidence type="ECO:0000313" key="1">
    <source>
        <dbReference type="EMBL" id="NIH81702.1"/>
    </source>
</evidence>
<protein>
    <recommendedName>
        <fullName evidence="3">Replicative helicase inhibitor G39P N-terminal domain-containing protein</fullName>
    </recommendedName>
</protein>
<evidence type="ECO:0000313" key="2">
    <source>
        <dbReference type="Proteomes" id="UP000754495"/>
    </source>
</evidence>
<dbReference type="EMBL" id="JAANOU010000001">
    <property type="protein sequence ID" value="NIH81702.1"/>
    <property type="molecule type" value="Genomic_DNA"/>
</dbReference>
<reference evidence="1 2" key="1">
    <citation type="submission" date="2020-03" db="EMBL/GenBank/DDBJ databases">
        <title>Sequencing the genomes of 1000 actinobacteria strains.</title>
        <authorList>
            <person name="Klenk H.-P."/>
        </authorList>
    </citation>
    <scope>NUCLEOTIDE SEQUENCE [LARGE SCALE GENOMIC DNA]</scope>
    <source>
        <strain evidence="1 2">DSM 45668</strain>
    </source>
</reference>